<dbReference type="CDD" id="cd06225">
    <property type="entry name" value="HAMP"/>
    <property type="match status" value="1"/>
</dbReference>
<evidence type="ECO:0000256" key="4">
    <source>
        <dbReference type="SAM" id="Phobius"/>
    </source>
</evidence>
<dbReference type="Pfam" id="PF00015">
    <property type="entry name" value="MCPsignal"/>
    <property type="match status" value="1"/>
</dbReference>
<dbReference type="PROSITE" id="PS50885">
    <property type="entry name" value="HAMP"/>
    <property type="match status" value="1"/>
</dbReference>
<comment type="caution">
    <text evidence="7">The sequence shown here is derived from an EMBL/GenBank/DDBJ whole genome shotgun (WGS) entry which is preliminary data.</text>
</comment>
<dbReference type="GO" id="GO:0007165">
    <property type="term" value="P:signal transduction"/>
    <property type="evidence" value="ECO:0007669"/>
    <property type="project" value="UniProtKB-KW"/>
</dbReference>
<keyword evidence="4" id="KW-0472">Membrane</keyword>
<dbReference type="PANTHER" id="PTHR32089:SF112">
    <property type="entry name" value="LYSOZYME-LIKE PROTEIN-RELATED"/>
    <property type="match status" value="1"/>
</dbReference>
<gene>
    <name evidence="7" type="ORF">ROR02_08240</name>
</gene>
<dbReference type="Gene3D" id="1.10.287.950">
    <property type="entry name" value="Methyl-accepting chemotaxis protein"/>
    <property type="match status" value="1"/>
</dbReference>
<feature type="transmembrane region" description="Helical" evidence="4">
    <location>
        <begin position="163"/>
        <end position="186"/>
    </location>
</feature>
<dbReference type="EMBL" id="BJZO01000014">
    <property type="protein sequence ID" value="GEO80693.1"/>
    <property type="molecule type" value="Genomic_DNA"/>
</dbReference>
<dbReference type="PROSITE" id="PS50111">
    <property type="entry name" value="CHEMOTAXIS_TRANSDUC_2"/>
    <property type="match status" value="1"/>
</dbReference>
<evidence type="ECO:0000259" key="5">
    <source>
        <dbReference type="PROSITE" id="PS50111"/>
    </source>
</evidence>
<keyword evidence="4" id="KW-0812">Transmembrane</keyword>
<evidence type="ECO:0000256" key="3">
    <source>
        <dbReference type="PROSITE-ProRule" id="PRU00284"/>
    </source>
</evidence>
<dbReference type="SMART" id="SM00283">
    <property type="entry name" value="MA"/>
    <property type="match status" value="1"/>
</dbReference>
<dbReference type="AlphaFoldDB" id="A0A512H5I3"/>
<dbReference type="Proteomes" id="UP000321567">
    <property type="component" value="Unassembled WGS sequence"/>
</dbReference>
<dbReference type="SUPFAM" id="SSF58104">
    <property type="entry name" value="Methyl-accepting chemotaxis protein (MCP) signaling domain"/>
    <property type="match status" value="1"/>
</dbReference>
<sequence length="536" mass="56677">MTSMNSFDDFTRNEVILLKLLGQIRHDVVQVQQFLSDVSATRGQDGLDDGFEKAESFAQDFHATVAEARAVAATARFGALDTLLNEMEQAFGPYYETGRKMARAYVEGGPWKGNRLMPEFDEVSSRIQETTQKGNALIGERVAQRAAAIRNSAETTRQTSHHMLAGVVVLGGVCLLGGLLVGILVTRTVVRPLDRMTTIMRALAGNSLDIEIPHVGRKDEIGQMARAMLHFQEAMQARAVLEARARADHETEQKRAQARDGLIREFDGLIRGLLGRLGSSVSEVGAAARDLSGAAEESSRQSRLVTQAAGQAAQNLQVIASAAADMGHATESLGQRVHETTRLTGEAVAGMSATNRAIEGLSGAAQKIGEIVTLIQDVAAQTNLLALNATIEAARAGEAGKGFAVVANEVKHLATQTARATSDITVQIGGIQASTEAAVRSIKDLTGAVGRVDTVVAEIAEALGEQTTTTRAIVERVSQVAGDTHEVTRTIAGAATVAEQTRDRSAAMVGVARDLDGVRGDIGAGVEGFLARVARA</sequence>
<evidence type="ECO:0000256" key="1">
    <source>
        <dbReference type="ARBA" id="ARBA00023224"/>
    </source>
</evidence>
<dbReference type="InterPro" id="IPR004089">
    <property type="entry name" value="MCPsignal_dom"/>
</dbReference>
<name>A0A512H5I3_9PROT</name>
<dbReference type="Gene3D" id="6.10.340.10">
    <property type="match status" value="1"/>
</dbReference>
<evidence type="ECO:0000313" key="7">
    <source>
        <dbReference type="EMBL" id="GEO80693.1"/>
    </source>
</evidence>
<keyword evidence="1 3" id="KW-0807">Transducer</keyword>
<accession>A0A512H5I3</accession>
<organism evidence="7 8">
    <name type="scientific">Pararhodospirillum oryzae</name>
    <dbReference type="NCBI Taxonomy" id="478448"/>
    <lineage>
        <taxon>Bacteria</taxon>
        <taxon>Pseudomonadati</taxon>
        <taxon>Pseudomonadota</taxon>
        <taxon>Alphaproteobacteria</taxon>
        <taxon>Rhodospirillales</taxon>
        <taxon>Rhodospirillaceae</taxon>
        <taxon>Pararhodospirillum</taxon>
    </lineage>
</organism>
<dbReference type="Pfam" id="PF00672">
    <property type="entry name" value="HAMP"/>
    <property type="match status" value="1"/>
</dbReference>
<protein>
    <recommendedName>
        <fullName evidence="9">Methyl-accepting chemotaxis protein</fullName>
    </recommendedName>
</protein>
<evidence type="ECO:0000259" key="6">
    <source>
        <dbReference type="PROSITE" id="PS50885"/>
    </source>
</evidence>
<comment type="similarity">
    <text evidence="2">Belongs to the methyl-accepting chemotaxis (MCP) protein family.</text>
</comment>
<dbReference type="RefSeq" id="WP_170244956.1">
    <property type="nucleotide sequence ID" value="NZ_BJZO01000014.1"/>
</dbReference>
<feature type="domain" description="HAMP" evidence="6">
    <location>
        <begin position="187"/>
        <end position="240"/>
    </location>
</feature>
<evidence type="ECO:0000313" key="8">
    <source>
        <dbReference type="Proteomes" id="UP000321567"/>
    </source>
</evidence>
<proteinExistence type="inferred from homology"/>
<keyword evidence="4" id="KW-1133">Transmembrane helix</keyword>
<keyword evidence="8" id="KW-1185">Reference proteome</keyword>
<dbReference type="SMART" id="SM00304">
    <property type="entry name" value="HAMP"/>
    <property type="match status" value="1"/>
</dbReference>
<feature type="domain" description="Methyl-accepting transducer" evidence="5">
    <location>
        <begin position="280"/>
        <end position="509"/>
    </location>
</feature>
<dbReference type="InterPro" id="IPR003660">
    <property type="entry name" value="HAMP_dom"/>
</dbReference>
<reference evidence="7 8" key="1">
    <citation type="submission" date="2019-07" db="EMBL/GenBank/DDBJ databases">
        <title>Whole genome shotgun sequence of Rhodospirillum oryzae NBRC 107573.</title>
        <authorList>
            <person name="Hosoyama A."/>
            <person name="Uohara A."/>
            <person name="Ohji S."/>
            <person name="Ichikawa N."/>
        </authorList>
    </citation>
    <scope>NUCLEOTIDE SEQUENCE [LARGE SCALE GENOMIC DNA]</scope>
    <source>
        <strain evidence="7 8">NBRC 107573</strain>
    </source>
</reference>
<dbReference type="PANTHER" id="PTHR32089">
    <property type="entry name" value="METHYL-ACCEPTING CHEMOTAXIS PROTEIN MCPB"/>
    <property type="match status" value="1"/>
</dbReference>
<evidence type="ECO:0008006" key="9">
    <source>
        <dbReference type="Google" id="ProtNLM"/>
    </source>
</evidence>
<dbReference type="GO" id="GO:0016020">
    <property type="term" value="C:membrane"/>
    <property type="evidence" value="ECO:0007669"/>
    <property type="project" value="InterPro"/>
</dbReference>
<evidence type="ECO:0000256" key="2">
    <source>
        <dbReference type="ARBA" id="ARBA00029447"/>
    </source>
</evidence>